<evidence type="ECO:0000313" key="1">
    <source>
        <dbReference type="EMBL" id="KAI4345133.1"/>
    </source>
</evidence>
<proteinExistence type="predicted"/>
<dbReference type="EMBL" id="CM039430">
    <property type="protein sequence ID" value="KAI4345133.1"/>
    <property type="molecule type" value="Genomic_DNA"/>
</dbReference>
<protein>
    <submittedName>
        <fullName evidence="1">Uncharacterized protein</fullName>
    </submittedName>
</protein>
<reference evidence="1 2" key="1">
    <citation type="journal article" date="2022" name="DNA Res.">
        <title>Chromosomal-level genome assembly of the orchid tree Bauhinia variegata (Leguminosae; Cercidoideae) supports the allotetraploid origin hypothesis of Bauhinia.</title>
        <authorList>
            <person name="Zhong Y."/>
            <person name="Chen Y."/>
            <person name="Zheng D."/>
            <person name="Pang J."/>
            <person name="Liu Y."/>
            <person name="Luo S."/>
            <person name="Meng S."/>
            <person name="Qian L."/>
            <person name="Wei D."/>
            <person name="Dai S."/>
            <person name="Zhou R."/>
        </authorList>
    </citation>
    <scope>NUCLEOTIDE SEQUENCE [LARGE SCALE GENOMIC DNA]</scope>
    <source>
        <strain evidence="1">BV-YZ2020</strain>
    </source>
</reference>
<keyword evidence="2" id="KW-1185">Reference proteome</keyword>
<evidence type="ECO:0000313" key="2">
    <source>
        <dbReference type="Proteomes" id="UP000828941"/>
    </source>
</evidence>
<name>A0ACB9P9M3_BAUVA</name>
<accession>A0ACB9P9M3</accession>
<gene>
    <name evidence="1" type="ORF">L6164_012289</name>
</gene>
<comment type="caution">
    <text evidence="1">The sequence shown here is derived from an EMBL/GenBank/DDBJ whole genome shotgun (WGS) entry which is preliminary data.</text>
</comment>
<dbReference type="Proteomes" id="UP000828941">
    <property type="component" value="Chromosome 5"/>
</dbReference>
<organism evidence="1 2">
    <name type="scientific">Bauhinia variegata</name>
    <name type="common">Purple orchid tree</name>
    <name type="synonym">Phanera variegata</name>
    <dbReference type="NCBI Taxonomy" id="167791"/>
    <lineage>
        <taxon>Eukaryota</taxon>
        <taxon>Viridiplantae</taxon>
        <taxon>Streptophyta</taxon>
        <taxon>Embryophyta</taxon>
        <taxon>Tracheophyta</taxon>
        <taxon>Spermatophyta</taxon>
        <taxon>Magnoliopsida</taxon>
        <taxon>eudicotyledons</taxon>
        <taxon>Gunneridae</taxon>
        <taxon>Pentapetalae</taxon>
        <taxon>rosids</taxon>
        <taxon>fabids</taxon>
        <taxon>Fabales</taxon>
        <taxon>Fabaceae</taxon>
        <taxon>Cercidoideae</taxon>
        <taxon>Cercideae</taxon>
        <taxon>Bauhiniinae</taxon>
        <taxon>Bauhinia</taxon>
    </lineage>
</organism>
<sequence length="273" mass="31055">MLISRWRIVFPLNSFVIPTATASTHFSAFHSTPCSCQKSSNRSSSARRGQQSSKNHIRFITRQKRADAKKALNDLLYKGGFSTFSFQDKETVGRKCSWNSHEDGHSDSSYDKGQAKSRQRVGKSQKNKKRKSKRRSFSREDSDDDPETMFQARYGKRSYTWSFGGREWTCENSTSGFEWREQSKDRKWENESDIESDDDDSCDVGSCSDRTILGLPPSGPMKMEDVKNAFRLSALKWHPDKHQGSSQAMAEEKFKLCSNAYKSLCSALSTAKA</sequence>